<comment type="caution">
    <text evidence="7">The sequence shown here is derived from an EMBL/GenBank/DDBJ whole genome shotgun (WGS) entry which is preliminary data.</text>
</comment>
<dbReference type="GO" id="GO:0016705">
    <property type="term" value="F:oxidoreductase activity, acting on paired donors, with incorporation or reduction of molecular oxygen"/>
    <property type="evidence" value="ECO:0007669"/>
    <property type="project" value="InterPro"/>
</dbReference>
<gene>
    <name evidence="7" type="ORF">Ahy_B09g095653</name>
</gene>
<dbReference type="InterPro" id="IPR036396">
    <property type="entry name" value="Cyt_P450_sf"/>
</dbReference>
<keyword evidence="4 5" id="KW-0349">Heme</keyword>
<evidence type="ECO:0000256" key="6">
    <source>
        <dbReference type="SAM" id="Phobius"/>
    </source>
</evidence>
<dbReference type="Proteomes" id="UP000289738">
    <property type="component" value="Chromosome B09"/>
</dbReference>
<feature type="binding site" description="axial binding residue" evidence="4">
    <location>
        <position position="477"/>
    </location>
    <ligand>
        <name>heme</name>
        <dbReference type="ChEBI" id="CHEBI:30413"/>
    </ligand>
    <ligandPart>
        <name>Fe</name>
        <dbReference type="ChEBI" id="CHEBI:18248"/>
    </ligandPart>
</feature>
<dbReference type="SUPFAM" id="SSF48264">
    <property type="entry name" value="Cytochrome P450"/>
    <property type="match status" value="1"/>
</dbReference>
<evidence type="ECO:0000313" key="7">
    <source>
        <dbReference type="EMBL" id="RYQ88494.1"/>
    </source>
</evidence>
<evidence type="ECO:0000256" key="1">
    <source>
        <dbReference type="ARBA" id="ARBA00010617"/>
    </source>
</evidence>
<dbReference type="FunFam" id="1.10.630.10:FF:000011">
    <property type="entry name" value="Cytochrome P450 83B1"/>
    <property type="match status" value="1"/>
</dbReference>
<dbReference type="CDD" id="cd11072">
    <property type="entry name" value="CYP71-like"/>
    <property type="match status" value="1"/>
</dbReference>
<keyword evidence="8" id="KW-1185">Reference proteome</keyword>
<dbReference type="PANTHER" id="PTHR47955">
    <property type="entry name" value="CYTOCHROME P450 FAMILY 71 PROTEIN"/>
    <property type="match status" value="1"/>
</dbReference>
<evidence type="ECO:0000256" key="3">
    <source>
        <dbReference type="ARBA" id="ARBA00023004"/>
    </source>
</evidence>
<proteinExistence type="inferred from homology"/>
<dbReference type="AlphaFoldDB" id="A0A444XFG4"/>
<evidence type="ECO:0000256" key="5">
    <source>
        <dbReference type="RuleBase" id="RU000461"/>
    </source>
</evidence>
<protein>
    <recommendedName>
        <fullName evidence="9">Cytochrome P450</fullName>
    </recommendedName>
</protein>
<comment type="cofactor">
    <cofactor evidence="4">
        <name>heme</name>
        <dbReference type="ChEBI" id="CHEBI:30413"/>
    </cofactor>
</comment>
<keyword evidence="3 4" id="KW-0408">Iron</keyword>
<evidence type="ECO:0000313" key="8">
    <source>
        <dbReference type="Proteomes" id="UP000289738"/>
    </source>
</evidence>
<dbReference type="PRINTS" id="PR00463">
    <property type="entry name" value="EP450I"/>
</dbReference>
<evidence type="ECO:0000256" key="4">
    <source>
        <dbReference type="PIRSR" id="PIRSR602401-1"/>
    </source>
</evidence>
<sequence>MLRKRIYIIRITVIAFKTWIYDQIQEPLFSNIHLWLLFTITVFFVFNHTKKSKPNSMNLPPSPPKLPFIRNLLQLGTLPHLSLLNLSKTYGDIMMLQLGQRPNPTLVVSSAELAKEIAKNYDLVFSNRPQNTATKILLYGATDVGFGLYGDDWRQKRKICVLQLLSTRRVQSFRAIREEEVEEMVRVLVRASSNEEAVNLGEMVVSSSNNIVCKCALGRKYGEEGGIQDLARRVMIYLTAFTVGDYFPALGWVDVVSGKIGRYRETFRTLDGLFDKVIEEHKMAKKEESDGDGSNNKKDLVDVLLGIQEDAAMVDGEYKLTNNDIKSLLMDMFVAGTDTTSATIEWAMTRLVQNPEIMKKIQEEVRRVVRCNNSSKVEENHINQMQYFKCVVKETLRLHPPCTVLPPRETMAHVKLNGFDIPAKTMVLTNAWAIQRDPKLWERPEEFMPERFEKSEIDFNGDQWFEFLPFGYGRRGCPGVFFGVAIVEYVLASLLYWFDWKLPENVSSGHDIDMSEEYGLVVSKKVPLHLKPIAHVRA</sequence>
<keyword evidence="5" id="KW-0560">Oxidoreductase</keyword>
<dbReference type="InterPro" id="IPR002401">
    <property type="entry name" value="Cyt_P450_E_grp-I"/>
</dbReference>
<organism evidence="7 8">
    <name type="scientific">Arachis hypogaea</name>
    <name type="common">Peanut</name>
    <dbReference type="NCBI Taxonomy" id="3818"/>
    <lineage>
        <taxon>Eukaryota</taxon>
        <taxon>Viridiplantae</taxon>
        <taxon>Streptophyta</taxon>
        <taxon>Embryophyta</taxon>
        <taxon>Tracheophyta</taxon>
        <taxon>Spermatophyta</taxon>
        <taxon>Magnoliopsida</taxon>
        <taxon>eudicotyledons</taxon>
        <taxon>Gunneridae</taxon>
        <taxon>Pentapetalae</taxon>
        <taxon>rosids</taxon>
        <taxon>fabids</taxon>
        <taxon>Fabales</taxon>
        <taxon>Fabaceae</taxon>
        <taxon>Papilionoideae</taxon>
        <taxon>50 kb inversion clade</taxon>
        <taxon>dalbergioids sensu lato</taxon>
        <taxon>Dalbergieae</taxon>
        <taxon>Pterocarpus clade</taxon>
        <taxon>Arachis</taxon>
    </lineage>
</organism>
<dbReference type="EMBL" id="SDMP01000019">
    <property type="protein sequence ID" value="RYQ88494.1"/>
    <property type="molecule type" value="Genomic_DNA"/>
</dbReference>
<dbReference type="InterPro" id="IPR017972">
    <property type="entry name" value="Cyt_P450_CS"/>
</dbReference>
<dbReference type="GO" id="GO:0020037">
    <property type="term" value="F:heme binding"/>
    <property type="evidence" value="ECO:0007669"/>
    <property type="project" value="InterPro"/>
</dbReference>
<dbReference type="PANTHER" id="PTHR47955:SF15">
    <property type="entry name" value="CYTOCHROME P450 71A2-LIKE"/>
    <property type="match status" value="1"/>
</dbReference>
<dbReference type="InterPro" id="IPR001128">
    <property type="entry name" value="Cyt_P450"/>
</dbReference>
<dbReference type="PRINTS" id="PR00385">
    <property type="entry name" value="P450"/>
</dbReference>
<dbReference type="Pfam" id="PF00067">
    <property type="entry name" value="p450"/>
    <property type="match status" value="1"/>
</dbReference>
<keyword evidence="6" id="KW-0472">Membrane</keyword>
<dbReference type="STRING" id="3818.A0A444XFG4"/>
<dbReference type="PROSITE" id="PS00086">
    <property type="entry name" value="CYTOCHROME_P450"/>
    <property type="match status" value="1"/>
</dbReference>
<dbReference type="Gene3D" id="1.10.630.10">
    <property type="entry name" value="Cytochrome P450"/>
    <property type="match status" value="1"/>
</dbReference>
<keyword evidence="2 4" id="KW-0479">Metal-binding</keyword>
<dbReference type="GO" id="GO:0005506">
    <property type="term" value="F:iron ion binding"/>
    <property type="evidence" value="ECO:0007669"/>
    <property type="project" value="InterPro"/>
</dbReference>
<dbReference type="GO" id="GO:0004497">
    <property type="term" value="F:monooxygenase activity"/>
    <property type="evidence" value="ECO:0007669"/>
    <property type="project" value="UniProtKB-KW"/>
</dbReference>
<comment type="similarity">
    <text evidence="1 5">Belongs to the cytochrome P450 family.</text>
</comment>
<keyword evidence="6" id="KW-1133">Transmembrane helix</keyword>
<evidence type="ECO:0008006" key="9">
    <source>
        <dbReference type="Google" id="ProtNLM"/>
    </source>
</evidence>
<evidence type="ECO:0000256" key="2">
    <source>
        <dbReference type="ARBA" id="ARBA00022723"/>
    </source>
</evidence>
<accession>A0A444XFG4</accession>
<reference evidence="7 8" key="1">
    <citation type="submission" date="2019-01" db="EMBL/GenBank/DDBJ databases">
        <title>Sequencing of cultivated peanut Arachis hypogaea provides insights into genome evolution and oil improvement.</title>
        <authorList>
            <person name="Chen X."/>
        </authorList>
    </citation>
    <scope>NUCLEOTIDE SEQUENCE [LARGE SCALE GENOMIC DNA]</scope>
    <source>
        <strain evidence="8">cv. Fuhuasheng</strain>
        <tissue evidence="7">Leaves</tissue>
    </source>
</reference>
<keyword evidence="5" id="KW-0503">Monooxygenase</keyword>
<feature type="transmembrane region" description="Helical" evidence="6">
    <location>
        <begin position="30"/>
        <end position="47"/>
    </location>
</feature>
<name>A0A444XFG4_ARAHY</name>
<keyword evidence="6" id="KW-0812">Transmembrane</keyword>